<keyword evidence="3" id="KW-1185">Reference proteome</keyword>
<sequence length="72" mass="7707">MTKELVGGITVGVPLVDEVTNGGVITALSLEQSVWLGMTYGAWFKLGLGLALVLLIIERCTSIYKNIKAKRG</sequence>
<evidence type="ECO:0000313" key="2">
    <source>
        <dbReference type="EMBL" id="QMP18301.1"/>
    </source>
</evidence>
<gene>
    <name evidence="2" type="ORF">phiV141_42</name>
</gene>
<accession>A0A7D7EM26</accession>
<evidence type="ECO:0000256" key="1">
    <source>
        <dbReference type="SAM" id="Phobius"/>
    </source>
</evidence>
<dbReference type="Proteomes" id="UP000514515">
    <property type="component" value="Segment"/>
</dbReference>
<protein>
    <recommendedName>
        <fullName evidence="4">Holin</fullName>
    </recommendedName>
</protein>
<reference evidence="2 3" key="1">
    <citation type="submission" date="2020-03" db="EMBL/GenBank/DDBJ databases">
        <authorList>
            <person name="Chen G."/>
            <person name="Lin M."/>
            <person name="Fu H."/>
        </authorList>
    </citation>
    <scope>NUCLEOTIDE SEQUENCE [LARGE SCALE GENOMIC DNA]</scope>
</reference>
<evidence type="ECO:0008006" key="4">
    <source>
        <dbReference type="Google" id="ProtNLM"/>
    </source>
</evidence>
<name>A0A7D7EM26_9CAUD</name>
<organism evidence="2 3">
    <name type="scientific">Vibrio phage phiV141</name>
    <dbReference type="NCBI Taxonomy" id="2723905"/>
    <lineage>
        <taxon>Viruses</taxon>
        <taxon>Duplodnaviria</taxon>
        <taxon>Heunggongvirae</taxon>
        <taxon>Uroviricota</taxon>
        <taxon>Caudoviricetes</taxon>
        <taxon>Autographivirales</taxon>
        <taxon>Autographivirales incertae sedis</taxon>
        <taxon>Fujianvirus</taxon>
        <taxon>Fujianvirus V141</taxon>
    </lineage>
</organism>
<dbReference type="EMBL" id="MT227925">
    <property type="protein sequence ID" value="QMP18301.1"/>
    <property type="molecule type" value="Genomic_DNA"/>
</dbReference>
<keyword evidence="1" id="KW-1133">Transmembrane helix</keyword>
<keyword evidence="1" id="KW-0812">Transmembrane</keyword>
<feature type="transmembrane region" description="Helical" evidence="1">
    <location>
        <begin position="34"/>
        <end position="57"/>
    </location>
</feature>
<keyword evidence="1" id="KW-0472">Membrane</keyword>
<proteinExistence type="predicted"/>
<evidence type="ECO:0000313" key="3">
    <source>
        <dbReference type="Proteomes" id="UP000514515"/>
    </source>
</evidence>